<evidence type="ECO:0000256" key="8">
    <source>
        <dbReference type="SAM" id="Phobius"/>
    </source>
</evidence>
<feature type="transmembrane region" description="Helical" evidence="8">
    <location>
        <begin position="15"/>
        <end position="36"/>
    </location>
</feature>
<keyword evidence="3" id="KW-1003">Cell membrane</keyword>
<reference evidence="10" key="1">
    <citation type="submission" date="2017-05" db="EMBL/GenBank/DDBJ databases">
        <authorList>
            <person name="Rodrigo-Torres L."/>
            <person name="Arahal R. D."/>
            <person name="Lucena T."/>
        </authorList>
    </citation>
    <scope>NUCLEOTIDE SEQUENCE [LARGE SCALE GENOMIC DNA]</scope>
    <source>
        <strain evidence="10">CECT 8621</strain>
    </source>
</reference>
<evidence type="ECO:0000256" key="3">
    <source>
        <dbReference type="ARBA" id="ARBA00022475"/>
    </source>
</evidence>
<evidence type="ECO:0000256" key="1">
    <source>
        <dbReference type="ARBA" id="ARBA00004162"/>
    </source>
</evidence>
<dbReference type="RefSeq" id="WP_093967014.1">
    <property type="nucleotide sequence ID" value="NZ_FXYE01000002.1"/>
</dbReference>
<evidence type="ECO:0000256" key="2">
    <source>
        <dbReference type="ARBA" id="ARBA00005811"/>
    </source>
</evidence>
<dbReference type="EMBL" id="FXYE01000002">
    <property type="protein sequence ID" value="SMX41537.1"/>
    <property type="molecule type" value="Genomic_DNA"/>
</dbReference>
<dbReference type="InterPro" id="IPR003400">
    <property type="entry name" value="ExbD"/>
</dbReference>
<proteinExistence type="inferred from homology"/>
<comment type="subcellular location">
    <subcellularLocation>
        <location evidence="1">Cell membrane</location>
        <topology evidence="1">Single-pass membrane protein</topology>
    </subcellularLocation>
    <subcellularLocation>
        <location evidence="7">Cell membrane</location>
        <topology evidence="7">Single-pass type II membrane protein</topology>
    </subcellularLocation>
</comment>
<name>A0A238KFX9_9RHOB</name>
<dbReference type="OrthoDB" id="8479787at2"/>
<keyword evidence="10" id="KW-1185">Reference proteome</keyword>
<keyword evidence="4 7" id="KW-0812">Transmembrane</keyword>
<protein>
    <submittedName>
        <fullName evidence="9">Biopolymer transport protein ExbD/TolR</fullName>
    </submittedName>
</protein>
<evidence type="ECO:0000256" key="7">
    <source>
        <dbReference type="RuleBase" id="RU003879"/>
    </source>
</evidence>
<organism evidence="9 10">
    <name type="scientific">Actibacterium lipolyticum</name>
    <dbReference type="NCBI Taxonomy" id="1524263"/>
    <lineage>
        <taxon>Bacteria</taxon>
        <taxon>Pseudomonadati</taxon>
        <taxon>Pseudomonadota</taxon>
        <taxon>Alphaproteobacteria</taxon>
        <taxon>Rhodobacterales</taxon>
        <taxon>Roseobacteraceae</taxon>
        <taxon>Actibacterium</taxon>
    </lineage>
</organism>
<gene>
    <name evidence="9" type="ORF">COL8621_01775</name>
</gene>
<evidence type="ECO:0000313" key="10">
    <source>
        <dbReference type="Proteomes" id="UP000202922"/>
    </source>
</evidence>
<evidence type="ECO:0000313" key="9">
    <source>
        <dbReference type="EMBL" id="SMX41537.1"/>
    </source>
</evidence>
<keyword evidence="7" id="KW-0813">Transport</keyword>
<dbReference type="GO" id="GO:0005886">
    <property type="term" value="C:plasma membrane"/>
    <property type="evidence" value="ECO:0007669"/>
    <property type="project" value="UniProtKB-SubCell"/>
</dbReference>
<dbReference type="PANTHER" id="PTHR30558">
    <property type="entry name" value="EXBD MEMBRANE COMPONENT OF PMF-DRIVEN MACROMOLECULE IMPORT SYSTEM"/>
    <property type="match status" value="1"/>
</dbReference>
<evidence type="ECO:0000256" key="4">
    <source>
        <dbReference type="ARBA" id="ARBA00022692"/>
    </source>
</evidence>
<dbReference type="GO" id="GO:0022857">
    <property type="term" value="F:transmembrane transporter activity"/>
    <property type="evidence" value="ECO:0007669"/>
    <property type="project" value="InterPro"/>
</dbReference>
<dbReference type="GO" id="GO:0015031">
    <property type="term" value="P:protein transport"/>
    <property type="evidence" value="ECO:0007669"/>
    <property type="project" value="UniProtKB-KW"/>
</dbReference>
<dbReference type="Pfam" id="PF02472">
    <property type="entry name" value="ExbD"/>
    <property type="match status" value="1"/>
</dbReference>
<sequence length="140" mass="14562">MDFAPPARRPQGESIIPMINVVFLLLIFFLMTSAIAPPEPVDVTPPEAASETQADGMFRLFLDADGALAFQETQGADPALAALGAARDAYCAQNGCDAGANAPQLLVRADQSVPAAELAKLLPRLAALGFSNAQLVTALP</sequence>
<dbReference type="AlphaFoldDB" id="A0A238KFX9"/>
<comment type="similarity">
    <text evidence="2 7">Belongs to the ExbD/TolR family.</text>
</comment>
<dbReference type="Proteomes" id="UP000202922">
    <property type="component" value="Unassembled WGS sequence"/>
</dbReference>
<keyword evidence="6 8" id="KW-0472">Membrane</keyword>
<accession>A0A238KFX9</accession>
<evidence type="ECO:0000256" key="5">
    <source>
        <dbReference type="ARBA" id="ARBA00022989"/>
    </source>
</evidence>
<keyword evidence="7" id="KW-0653">Protein transport</keyword>
<keyword evidence="5 8" id="KW-1133">Transmembrane helix</keyword>
<evidence type="ECO:0000256" key="6">
    <source>
        <dbReference type="ARBA" id="ARBA00023136"/>
    </source>
</evidence>